<dbReference type="GeneID" id="72467322"/>
<reference evidence="1" key="1">
    <citation type="journal article" date="2022" name="Int. J. Syst. Evol. Microbiol.">
        <title>Prevotella lacticifex sp. nov., isolated from the rumen of cows.</title>
        <authorList>
            <person name="Shinkai T."/>
            <person name="Ikeyama N."/>
            <person name="Kumagai M."/>
            <person name="Ohmori H."/>
            <person name="Sakamoto M."/>
            <person name="Ohkuma M."/>
            <person name="Mitsumori M."/>
        </authorList>
    </citation>
    <scope>NUCLEOTIDE SEQUENCE</scope>
    <source>
        <strain evidence="1">R5076</strain>
    </source>
</reference>
<dbReference type="AlphaFoldDB" id="A0A9R1C9S2"/>
<name>A0A9R1C9S2_9BACT</name>
<organism evidence="1 2">
    <name type="scientific">Prevotella lacticifex</name>
    <dbReference type="NCBI Taxonomy" id="2854755"/>
    <lineage>
        <taxon>Bacteria</taxon>
        <taxon>Pseudomonadati</taxon>
        <taxon>Bacteroidota</taxon>
        <taxon>Bacteroidia</taxon>
        <taxon>Bacteroidales</taxon>
        <taxon>Prevotellaceae</taxon>
        <taxon>Prevotella</taxon>
    </lineage>
</organism>
<keyword evidence="2" id="KW-1185">Reference proteome</keyword>
<proteinExistence type="predicted"/>
<dbReference type="Proteomes" id="UP000825483">
    <property type="component" value="Unassembled WGS sequence"/>
</dbReference>
<evidence type="ECO:0000313" key="1">
    <source>
        <dbReference type="EMBL" id="GJG58645.1"/>
    </source>
</evidence>
<dbReference type="RefSeq" id="WP_223929153.1">
    <property type="nucleotide sequence ID" value="NZ_BPTU01000001.1"/>
</dbReference>
<gene>
    <name evidence="1" type="ORF">PRLR5076_14960</name>
</gene>
<dbReference type="EMBL" id="BPUB01000001">
    <property type="protein sequence ID" value="GJG58645.1"/>
    <property type="molecule type" value="Genomic_DNA"/>
</dbReference>
<sequence>MSKLLLDSKAVALLGDFCDTDTLQNRIELIDDVKDRLLMELGDSENDEERKTLTDWMISLSDMKEDLKKIRRAQQ</sequence>
<protein>
    <submittedName>
        <fullName evidence="1">Uncharacterized protein</fullName>
    </submittedName>
</protein>
<evidence type="ECO:0000313" key="2">
    <source>
        <dbReference type="Proteomes" id="UP000825483"/>
    </source>
</evidence>
<accession>A0A9R1C9S2</accession>
<comment type="caution">
    <text evidence="1">The sequence shown here is derived from an EMBL/GenBank/DDBJ whole genome shotgun (WGS) entry which is preliminary data.</text>
</comment>